<dbReference type="PRINTS" id="PR00996">
    <property type="entry name" value="CHERMTFRASE"/>
</dbReference>
<organism evidence="7 8">
    <name type="scientific">Pandoraea eparura</name>
    <dbReference type="NCBI Taxonomy" id="2508291"/>
    <lineage>
        <taxon>Bacteria</taxon>
        <taxon>Pseudomonadati</taxon>
        <taxon>Pseudomonadota</taxon>
        <taxon>Betaproteobacteria</taxon>
        <taxon>Burkholderiales</taxon>
        <taxon>Burkholderiaceae</taxon>
        <taxon>Pandoraea</taxon>
    </lineage>
</organism>
<evidence type="ECO:0000256" key="3">
    <source>
        <dbReference type="ARBA" id="ARBA00022691"/>
    </source>
</evidence>
<feature type="domain" description="CheR-type methyltransferase" evidence="6">
    <location>
        <begin position="1"/>
        <end position="252"/>
    </location>
</feature>
<evidence type="ECO:0000259" key="6">
    <source>
        <dbReference type="PROSITE" id="PS50123"/>
    </source>
</evidence>
<keyword evidence="2 7" id="KW-0808">Transferase</keyword>
<dbReference type="InterPro" id="IPR029063">
    <property type="entry name" value="SAM-dependent_MTases_sf"/>
</dbReference>
<feature type="repeat" description="TPR" evidence="4">
    <location>
        <begin position="402"/>
        <end position="435"/>
    </location>
</feature>
<evidence type="ECO:0000313" key="7">
    <source>
        <dbReference type="EMBL" id="VVD90191.1"/>
    </source>
</evidence>
<evidence type="ECO:0000256" key="4">
    <source>
        <dbReference type="PROSITE-ProRule" id="PRU00339"/>
    </source>
</evidence>
<dbReference type="AlphaFoldDB" id="A0A5E4TRI6"/>
<evidence type="ECO:0000313" key="8">
    <source>
        <dbReference type="Proteomes" id="UP000400981"/>
    </source>
</evidence>
<dbReference type="OrthoDB" id="9816309at2"/>
<dbReference type="SUPFAM" id="SSF48452">
    <property type="entry name" value="TPR-like"/>
    <property type="match status" value="1"/>
</dbReference>
<dbReference type="Gene3D" id="3.40.50.150">
    <property type="entry name" value="Vaccinia Virus protein VP39"/>
    <property type="match status" value="1"/>
</dbReference>
<proteinExistence type="predicted"/>
<dbReference type="SMART" id="SM00138">
    <property type="entry name" value="MeTrc"/>
    <property type="match status" value="1"/>
</dbReference>
<feature type="compositionally biased region" description="Basic and acidic residues" evidence="5">
    <location>
        <begin position="462"/>
        <end position="478"/>
    </location>
</feature>
<dbReference type="InterPro" id="IPR022642">
    <property type="entry name" value="CheR_C"/>
</dbReference>
<keyword evidence="3" id="KW-0949">S-adenosyl-L-methionine</keyword>
<dbReference type="InterPro" id="IPR011990">
    <property type="entry name" value="TPR-like_helical_dom_sf"/>
</dbReference>
<keyword evidence="1 7" id="KW-0489">Methyltransferase</keyword>
<gene>
    <name evidence="7" type="ORF">PEP31012_01571</name>
</gene>
<keyword evidence="4" id="KW-0802">TPR repeat</keyword>
<dbReference type="EMBL" id="CABPSH010000002">
    <property type="protein sequence ID" value="VVD90191.1"/>
    <property type="molecule type" value="Genomic_DNA"/>
</dbReference>
<dbReference type="InterPro" id="IPR050903">
    <property type="entry name" value="Bact_Chemotaxis_MeTrfase"/>
</dbReference>
<accession>A0A5E4TRI6</accession>
<keyword evidence="8" id="KW-1185">Reference proteome</keyword>
<dbReference type="GO" id="GO:0032259">
    <property type="term" value="P:methylation"/>
    <property type="evidence" value="ECO:0007669"/>
    <property type="project" value="UniProtKB-KW"/>
</dbReference>
<dbReference type="Pfam" id="PF01739">
    <property type="entry name" value="CheR"/>
    <property type="match status" value="1"/>
</dbReference>
<dbReference type="SUPFAM" id="SSF53335">
    <property type="entry name" value="S-adenosyl-L-methionine-dependent methyltransferases"/>
    <property type="match status" value="1"/>
</dbReference>
<evidence type="ECO:0000256" key="5">
    <source>
        <dbReference type="SAM" id="MobiDB-lite"/>
    </source>
</evidence>
<evidence type="ECO:0000256" key="1">
    <source>
        <dbReference type="ARBA" id="ARBA00022603"/>
    </source>
</evidence>
<dbReference type="PROSITE" id="PS50005">
    <property type="entry name" value="TPR"/>
    <property type="match status" value="1"/>
</dbReference>
<dbReference type="RefSeq" id="WP_150588747.1">
    <property type="nucleotide sequence ID" value="NZ_CABPSH010000002.1"/>
</dbReference>
<dbReference type="Proteomes" id="UP000400981">
    <property type="component" value="Unassembled WGS sequence"/>
</dbReference>
<dbReference type="InterPro" id="IPR000780">
    <property type="entry name" value="CheR_MeTrfase"/>
</dbReference>
<dbReference type="Gene3D" id="1.25.40.10">
    <property type="entry name" value="Tetratricopeptide repeat domain"/>
    <property type="match status" value="1"/>
</dbReference>
<dbReference type="InterPro" id="IPR019734">
    <property type="entry name" value="TPR_rpt"/>
</dbReference>
<evidence type="ECO:0000256" key="2">
    <source>
        <dbReference type="ARBA" id="ARBA00022679"/>
    </source>
</evidence>
<dbReference type="SMART" id="SM00028">
    <property type="entry name" value="TPR"/>
    <property type="match status" value="2"/>
</dbReference>
<reference evidence="7 8" key="1">
    <citation type="submission" date="2019-08" db="EMBL/GenBank/DDBJ databases">
        <authorList>
            <person name="Peeters C."/>
        </authorList>
    </citation>
    <scope>NUCLEOTIDE SEQUENCE [LARGE SCALE GENOMIC DNA]</scope>
    <source>
        <strain evidence="7 8">LMG 31012</strain>
    </source>
</reference>
<name>A0A5E4TRI6_9BURK</name>
<dbReference type="GO" id="GO:0008757">
    <property type="term" value="F:S-adenosylmethionine-dependent methyltransferase activity"/>
    <property type="evidence" value="ECO:0007669"/>
    <property type="project" value="InterPro"/>
</dbReference>
<sequence>MSHVRDIERLLRETMGLDAQTLGAQAIERAVRARLAVLPPEMHDAPAYSQYWQWLQQSPQELQALIEAVVVPETWFFRHREAFTVLAQMARDERAARRGTVREGQPLRLLSLPCATGEEPYSMAMAMFDTGFGASDFTVDALDISERGLALAREGRYGRNSFRGPPGSLSFRERYFTPDDDGYRVIEALRTQVRWHAGNLFDAALVDRLGTFDFVFFRNVLIYFDRDGQRRAIAALERLMRMGATLFAGPAEGGTLTSNGLTSTGHVQAFAFRVAGPVRDVVPVPTGVSRIAGTLASLNATPPASSIDAVAQRRNEGKAAVHAGLTRPTVAPFATSNVVATPPAVPRAVTVATAATAATAATVASADVDAQLEQARGAADAGDFVRAVALCRSVLATDRANAQAEYLLGLVEDARGDAQGALVHYRRALYLDPGHYEALVHCAAQLDARGDAAGARRLLERAERAEQAERVERADPTRRKAATSSASPDHVHRHGTRHR</sequence>
<dbReference type="PROSITE" id="PS50123">
    <property type="entry name" value="CHER"/>
    <property type="match status" value="1"/>
</dbReference>
<dbReference type="PANTHER" id="PTHR24422">
    <property type="entry name" value="CHEMOTAXIS PROTEIN METHYLTRANSFERASE"/>
    <property type="match status" value="1"/>
</dbReference>
<dbReference type="PANTHER" id="PTHR24422:SF19">
    <property type="entry name" value="CHEMOTAXIS PROTEIN METHYLTRANSFERASE"/>
    <property type="match status" value="1"/>
</dbReference>
<feature type="region of interest" description="Disordered" evidence="5">
    <location>
        <begin position="462"/>
        <end position="499"/>
    </location>
</feature>
<protein>
    <submittedName>
        <fullName evidence="7">CheR-type MCP methyltransferase</fullName>
    </submittedName>
</protein>